<keyword evidence="5 10" id="KW-0812">Transmembrane</keyword>
<feature type="transmembrane region" description="Helical" evidence="10">
    <location>
        <begin position="38"/>
        <end position="62"/>
    </location>
</feature>
<evidence type="ECO:0000256" key="3">
    <source>
        <dbReference type="ARBA" id="ARBA00022475"/>
    </source>
</evidence>
<dbReference type="Pfam" id="PF01578">
    <property type="entry name" value="Cytochrom_C_asm"/>
    <property type="match status" value="1"/>
</dbReference>
<evidence type="ECO:0000256" key="8">
    <source>
        <dbReference type="ARBA" id="ARBA00023136"/>
    </source>
</evidence>
<evidence type="ECO:0000256" key="4">
    <source>
        <dbReference type="ARBA" id="ARBA00022519"/>
    </source>
</evidence>
<dbReference type="InterPro" id="IPR002541">
    <property type="entry name" value="Cyt_c_assembly"/>
</dbReference>
<evidence type="ECO:0000259" key="11">
    <source>
        <dbReference type="Pfam" id="PF01578"/>
    </source>
</evidence>
<dbReference type="InterPro" id="IPR003567">
    <property type="entry name" value="Cyt_c_biogenesis"/>
</dbReference>
<keyword evidence="14" id="KW-1185">Reference proteome</keyword>
<keyword evidence="7 10" id="KW-1133">Transmembrane helix</keyword>
<sequence length="667" mass="70783">MIAELGHFALALAAAVALVQAVVPMLGAARGDGAMMAAAAPAALVQFGVLGIAFAALMHAYITSDFSVLNVIENSHSLKPLLYKVAGTWGNHEGSLLLWVTVLALFGALVAVFGRNLPPSLKARTLSVQALITLGFLVFMLLTSNPFARVFPPPIEGTDLNPLLQDPGLAFHPPMLYVGYVGLSISFSFAVAALIEGKVDAAWARWVRPWTLLAWTFLTAGIALGSWWAYYELGWGGFWYWDPVENASFMPWLAATALLHSAIVVEKRDTLKSWTILLAIIAFGLSLIGTFLVRSGVLTSVHAFASDPDRGIFILLLLVVAIGGSLGLYAWRAPGLQGGGLFRPVSREGALVLNNLLLSAAAATVFVGTLYPLFLEVLTDDKISVGPPYFNLTFTPIMGVLVIALGVGAMLPWKRGDLGAVTRRLTVACVVTAVLMGLAALLYWQRSALAVAGLGMAAWLAAATLTQLWQRVRPTARIGVGEGVRRMAGLPRAAWGMTLAHLGVAVIVAGATGASLLTQETISSGGPGDRFTVGDYAFTLESVDRVAGPNYAAERGTFRVTDAETGDEIATLHGERRRYVAGGQETTEAGIRSDLGGDLYAVLGQPTDDGGWTVRLYRKPLVPWLWIGSGLLVLGGLFSLSDRRLRVGAPRRSGTRAGGVARTQPAE</sequence>
<evidence type="ECO:0000256" key="6">
    <source>
        <dbReference type="ARBA" id="ARBA00022748"/>
    </source>
</evidence>
<reference evidence="13" key="1">
    <citation type="submission" date="2021-04" db="EMBL/GenBank/DDBJ databases">
        <authorList>
            <person name="Zhang D.-C."/>
        </authorList>
    </citation>
    <scope>NUCLEOTIDE SEQUENCE</scope>
    <source>
        <strain evidence="13">CGMCC 1.15697</strain>
    </source>
</reference>
<dbReference type="EMBL" id="JAGMWN010000006">
    <property type="protein sequence ID" value="MBP5858064.1"/>
    <property type="molecule type" value="Genomic_DNA"/>
</dbReference>
<dbReference type="GO" id="GO:0017004">
    <property type="term" value="P:cytochrome complex assembly"/>
    <property type="evidence" value="ECO:0007669"/>
    <property type="project" value="UniProtKB-KW"/>
</dbReference>
<evidence type="ECO:0000313" key="13">
    <source>
        <dbReference type="EMBL" id="MBP5858064.1"/>
    </source>
</evidence>
<feature type="transmembrane region" description="Helical" evidence="10">
    <location>
        <begin position="274"/>
        <end position="292"/>
    </location>
</feature>
<dbReference type="GO" id="GO:0020037">
    <property type="term" value="F:heme binding"/>
    <property type="evidence" value="ECO:0007669"/>
    <property type="project" value="InterPro"/>
</dbReference>
<keyword evidence="3" id="KW-1003">Cell membrane</keyword>
<dbReference type="PRINTS" id="PR01411">
    <property type="entry name" value="CCMFBIOGNSIS"/>
</dbReference>
<accession>A0A8J7V4U5</accession>
<dbReference type="GO" id="GO:0015232">
    <property type="term" value="F:heme transmembrane transporter activity"/>
    <property type="evidence" value="ECO:0007669"/>
    <property type="project" value="InterPro"/>
</dbReference>
<dbReference type="AlphaFoldDB" id="A0A8J7V4U5"/>
<dbReference type="RefSeq" id="WP_210682643.1">
    <property type="nucleotide sequence ID" value="NZ_JAGMWN010000006.1"/>
</dbReference>
<gene>
    <name evidence="13" type="ORF">KAJ83_13680</name>
</gene>
<dbReference type="PRINTS" id="PR01410">
    <property type="entry name" value="CCBIOGENESIS"/>
</dbReference>
<evidence type="ECO:0000256" key="5">
    <source>
        <dbReference type="ARBA" id="ARBA00022692"/>
    </source>
</evidence>
<evidence type="ECO:0000256" key="1">
    <source>
        <dbReference type="ARBA" id="ARBA00004429"/>
    </source>
</evidence>
<evidence type="ECO:0000256" key="7">
    <source>
        <dbReference type="ARBA" id="ARBA00022989"/>
    </source>
</evidence>
<feature type="transmembrane region" description="Helical" evidence="10">
    <location>
        <begin position="394"/>
        <end position="413"/>
    </location>
</feature>
<dbReference type="InterPro" id="IPR032523">
    <property type="entry name" value="CcmF_C"/>
</dbReference>
<feature type="transmembrane region" description="Helical" evidence="10">
    <location>
        <begin position="352"/>
        <end position="374"/>
    </location>
</feature>
<evidence type="ECO:0000259" key="12">
    <source>
        <dbReference type="Pfam" id="PF16327"/>
    </source>
</evidence>
<dbReference type="PANTHER" id="PTHR43653:SF1">
    <property type="entry name" value="CYTOCHROME C-TYPE BIOGENESIS PROTEIN CCMF"/>
    <property type="match status" value="1"/>
</dbReference>
<feature type="transmembrane region" description="Helical" evidence="10">
    <location>
        <begin position="312"/>
        <end position="331"/>
    </location>
</feature>
<comment type="caution">
    <text evidence="13">The sequence shown here is derived from an EMBL/GenBank/DDBJ whole genome shotgun (WGS) entry which is preliminary data.</text>
</comment>
<comment type="similarity">
    <text evidence="2">Belongs to the CcmF/CycK/Ccl1/NrfE/CcsA family.</text>
</comment>
<dbReference type="InterPro" id="IPR003568">
    <property type="entry name" value="Cyt_c_biogenesis_CcmF"/>
</dbReference>
<evidence type="ECO:0000256" key="9">
    <source>
        <dbReference type="ARBA" id="ARBA00037230"/>
    </source>
</evidence>
<evidence type="ECO:0000256" key="10">
    <source>
        <dbReference type="SAM" id="Phobius"/>
    </source>
</evidence>
<evidence type="ECO:0000256" key="2">
    <source>
        <dbReference type="ARBA" id="ARBA00009186"/>
    </source>
</evidence>
<dbReference type="GO" id="GO:0005886">
    <property type="term" value="C:plasma membrane"/>
    <property type="evidence" value="ECO:0007669"/>
    <property type="project" value="UniProtKB-SubCell"/>
</dbReference>
<dbReference type="NCBIfam" id="NF007691">
    <property type="entry name" value="PRK10369.1"/>
    <property type="match status" value="1"/>
</dbReference>
<dbReference type="NCBIfam" id="TIGR00353">
    <property type="entry name" value="nrfE"/>
    <property type="match status" value="1"/>
</dbReference>
<keyword evidence="13" id="KW-0456">Lyase</keyword>
<proteinExistence type="inferred from homology"/>
<dbReference type="Pfam" id="PF16327">
    <property type="entry name" value="CcmF_C"/>
    <property type="match status" value="1"/>
</dbReference>
<feature type="transmembrane region" description="Helical" evidence="10">
    <location>
        <begin position="425"/>
        <end position="444"/>
    </location>
</feature>
<keyword evidence="6" id="KW-0201">Cytochrome c-type biogenesis</keyword>
<dbReference type="PANTHER" id="PTHR43653">
    <property type="entry name" value="CYTOCHROME C ASSEMBLY PROTEIN-RELATED"/>
    <property type="match status" value="1"/>
</dbReference>
<feature type="transmembrane region" description="Helical" evidence="10">
    <location>
        <begin position="450"/>
        <end position="469"/>
    </location>
</feature>
<keyword evidence="4" id="KW-0997">Cell inner membrane</keyword>
<feature type="transmembrane region" description="Helical" evidence="10">
    <location>
        <begin position="494"/>
        <end position="517"/>
    </location>
</feature>
<organism evidence="13 14">
    <name type="scientific">Marivibrio halodurans</name>
    <dbReference type="NCBI Taxonomy" id="2039722"/>
    <lineage>
        <taxon>Bacteria</taxon>
        <taxon>Pseudomonadati</taxon>
        <taxon>Pseudomonadota</taxon>
        <taxon>Alphaproteobacteria</taxon>
        <taxon>Rhodospirillales</taxon>
        <taxon>Rhodospirillaceae</taxon>
        <taxon>Marivibrio</taxon>
    </lineage>
</organism>
<feature type="domain" description="Cytochrome c assembly protein" evidence="11">
    <location>
        <begin position="89"/>
        <end position="295"/>
    </location>
</feature>
<keyword evidence="8 10" id="KW-0472">Membrane</keyword>
<feature type="transmembrane region" description="Helical" evidence="10">
    <location>
        <begin position="126"/>
        <end position="144"/>
    </location>
</feature>
<dbReference type="Proteomes" id="UP000672602">
    <property type="component" value="Unassembled WGS sequence"/>
</dbReference>
<comment type="subcellular location">
    <subcellularLocation>
        <location evidence="1">Cell inner membrane</location>
        <topology evidence="1">Multi-pass membrane protein</topology>
    </subcellularLocation>
</comment>
<feature type="transmembrane region" description="Helical" evidence="10">
    <location>
        <begin position="6"/>
        <end position="26"/>
    </location>
</feature>
<feature type="domain" description="Cytochrome c-type biogenesis protein CcmF C-terminal" evidence="12">
    <location>
        <begin position="315"/>
        <end position="643"/>
    </location>
</feature>
<evidence type="ECO:0000313" key="14">
    <source>
        <dbReference type="Proteomes" id="UP000672602"/>
    </source>
</evidence>
<feature type="transmembrane region" description="Helical" evidence="10">
    <location>
        <begin position="207"/>
        <end position="229"/>
    </location>
</feature>
<name>A0A8J7V4U5_9PROT</name>
<protein>
    <submittedName>
        <fullName evidence="13">Heme lyase CcmF/NrfE family subunit</fullName>
    </submittedName>
</protein>
<feature type="transmembrane region" description="Helical" evidence="10">
    <location>
        <begin position="621"/>
        <end position="641"/>
    </location>
</feature>
<feature type="transmembrane region" description="Helical" evidence="10">
    <location>
        <begin position="175"/>
        <end position="195"/>
    </location>
</feature>
<dbReference type="GO" id="GO:0016829">
    <property type="term" value="F:lyase activity"/>
    <property type="evidence" value="ECO:0007669"/>
    <property type="project" value="UniProtKB-KW"/>
</dbReference>
<feature type="transmembrane region" description="Helical" evidence="10">
    <location>
        <begin position="96"/>
        <end position="114"/>
    </location>
</feature>
<feature type="transmembrane region" description="Helical" evidence="10">
    <location>
        <begin position="249"/>
        <end position="265"/>
    </location>
</feature>
<comment type="function">
    <text evidence="9">Required for the biogenesis of c-type cytochromes. Possible subunit of a heme lyase.</text>
</comment>